<dbReference type="EMBL" id="QNRK01000010">
    <property type="protein sequence ID" value="RBP14142.1"/>
    <property type="molecule type" value="Genomic_DNA"/>
</dbReference>
<name>A0A366FHJ2_9HYPH</name>
<keyword evidence="1" id="KW-0489">Methyltransferase</keyword>
<dbReference type="Gene3D" id="3.40.50.150">
    <property type="entry name" value="Vaccinia Virus protein VP39"/>
    <property type="match status" value="1"/>
</dbReference>
<dbReference type="GO" id="GO:0032259">
    <property type="term" value="P:methylation"/>
    <property type="evidence" value="ECO:0007669"/>
    <property type="project" value="UniProtKB-KW"/>
</dbReference>
<accession>A0A366FHJ2</accession>
<gene>
    <name evidence="1" type="ORF">DFR50_110168</name>
</gene>
<evidence type="ECO:0000313" key="2">
    <source>
        <dbReference type="Proteomes" id="UP000253529"/>
    </source>
</evidence>
<organism evidence="1 2">
    <name type="scientific">Roseiarcus fermentans</name>
    <dbReference type="NCBI Taxonomy" id="1473586"/>
    <lineage>
        <taxon>Bacteria</taxon>
        <taxon>Pseudomonadati</taxon>
        <taxon>Pseudomonadota</taxon>
        <taxon>Alphaproteobacteria</taxon>
        <taxon>Hyphomicrobiales</taxon>
        <taxon>Roseiarcaceae</taxon>
        <taxon>Roseiarcus</taxon>
    </lineage>
</organism>
<dbReference type="Proteomes" id="UP000253529">
    <property type="component" value="Unassembled WGS sequence"/>
</dbReference>
<evidence type="ECO:0000313" key="1">
    <source>
        <dbReference type="EMBL" id="RBP14142.1"/>
    </source>
</evidence>
<dbReference type="AlphaFoldDB" id="A0A366FHJ2"/>
<protein>
    <submittedName>
        <fullName evidence="1">Methyltransferase family protein</fullName>
    </submittedName>
</protein>
<dbReference type="Gene3D" id="3.40.50.2000">
    <property type="entry name" value="Glycogen Phosphorylase B"/>
    <property type="match status" value="1"/>
</dbReference>
<keyword evidence="2" id="KW-1185">Reference proteome</keyword>
<comment type="caution">
    <text evidence="1">The sequence shown here is derived from an EMBL/GenBank/DDBJ whole genome shotgun (WGS) entry which is preliminary data.</text>
</comment>
<sequence length="411" mass="46224">MKILVTVGMSEWPFDRLIEAIAPLCAEHDVFAQTGTSKRAPPCAHSPFIPYPEMIERIRAADIVITHAGNTVRLVQRAGKVPVAIARTGPSEMANDHQVEYLRHEARAGRVVAVWDLGRLPQVVASHPAEEARLLRERALDPPAAATETAATFDAEWRRLACNPFKGHHLRRYAYAWEELATRCGRHLDFGCQTGEFLAVLAATTALDCHGIDPHRGYLRQAARTYPDIPFDFVPVSGPVPCPAGHFDSVSLLDTLEHCPDEDAVLSEIRRVLRPDGLLVLTVPASHVFSFLDPDAVKFRLPRLHRLIYSARFGRELYHQRFVDLGDGLFGDMSLGKKDHTHYRKDWLVERLRAHGFVVTRASGANLFWRFFQAPALLCKPGFLQRQLERLIWLDGRLFSSANLFLSARLP</sequence>
<keyword evidence="1" id="KW-0808">Transferase</keyword>
<dbReference type="Pfam" id="PF13489">
    <property type="entry name" value="Methyltransf_23"/>
    <property type="match status" value="1"/>
</dbReference>
<dbReference type="RefSeq" id="WP_170153163.1">
    <property type="nucleotide sequence ID" value="NZ_QNRK01000010.1"/>
</dbReference>
<dbReference type="InterPro" id="IPR050508">
    <property type="entry name" value="Methyltransf_Superfamily"/>
</dbReference>
<dbReference type="SUPFAM" id="SSF53335">
    <property type="entry name" value="S-adenosyl-L-methionine-dependent methyltransferases"/>
    <property type="match status" value="1"/>
</dbReference>
<dbReference type="PANTHER" id="PTHR42912">
    <property type="entry name" value="METHYLTRANSFERASE"/>
    <property type="match status" value="1"/>
</dbReference>
<reference evidence="1 2" key="1">
    <citation type="submission" date="2018-06" db="EMBL/GenBank/DDBJ databases">
        <title>Genomic Encyclopedia of Type Strains, Phase IV (KMG-IV): sequencing the most valuable type-strain genomes for metagenomic binning, comparative biology and taxonomic classification.</title>
        <authorList>
            <person name="Goeker M."/>
        </authorList>
    </citation>
    <scope>NUCLEOTIDE SEQUENCE [LARGE SCALE GENOMIC DNA]</scope>
    <source>
        <strain evidence="1 2">DSM 24875</strain>
    </source>
</reference>
<dbReference type="InterPro" id="IPR029063">
    <property type="entry name" value="SAM-dependent_MTases_sf"/>
</dbReference>
<dbReference type="GO" id="GO:0008168">
    <property type="term" value="F:methyltransferase activity"/>
    <property type="evidence" value="ECO:0007669"/>
    <property type="project" value="UniProtKB-KW"/>
</dbReference>
<proteinExistence type="predicted"/>
<dbReference type="CDD" id="cd02440">
    <property type="entry name" value="AdoMet_MTases"/>
    <property type="match status" value="1"/>
</dbReference>